<dbReference type="EMBL" id="BDIP01005277">
    <property type="protein sequence ID" value="GIQ89652.1"/>
    <property type="molecule type" value="Genomic_DNA"/>
</dbReference>
<keyword evidence="6" id="KW-0862">Zinc</keyword>
<dbReference type="PANTHER" id="PTHR48446">
    <property type="entry name" value="DNA-DIRECTED RNA POLYMERASE SUBUNIT BETA' N-TERMINAL SECTION"/>
    <property type="match status" value="1"/>
</dbReference>
<evidence type="ECO:0000256" key="6">
    <source>
        <dbReference type="ARBA" id="ARBA00022833"/>
    </source>
</evidence>
<evidence type="ECO:0000313" key="9">
    <source>
        <dbReference type="EMBL" id="GIQ89652.1"/>
    </source>
</evidence>
<dbReference type="Pfam" id="PF04997">
    <property type="entry name" value="RNA_pol_Rpb1_1"/>
    <property type="match status" value="1"/>
</dbReference>
<organism evidence="9 10">
    <name type="scientific">Kipferlia bialata</name>
    <dbReference type="NCBI Taxonomy" id="797122"/>
    <lineage>
        <taxon>Eukaryota</taxon>
        <taxon>Metamonada</taxon>
        <taxon>Carpediemonas-like organisms</taxon>
        <taxon>Kipferlia</taxon>
    </lineage>
</organism>
<dbReference type="Gene3D" id="4.10.860.120">
    <property type="entry name" value="RNA polymerase II, clamp domain"/>
    <property type="match status" value="1"/>
</dbReference>
<name>A0A9K3GNQ3_9EUKA</name>
<dbReference type="EC" id="2.7.7.6" evidence="1"/>
<keyword evidence="2" id="KW-0240">DNA-directed RNA polymerase</keyword>
<evidence type="ECO:0000256" key="4">
    <source>
        <dbReference type="ARBA" id="ARBA00022695"/>
    </source>
</evidence>
<dbReference type="Proteomes" id="UP000265618">
    <property type="component" value="Unassembled WGS sequence"/>
</dbReference>
<dbReference type="SUPFAM" id="SSF64484">
    <property type="entry name" value="beta and beta-prime subunits of DNA dependent RNA-polymerase"/>
    <property type="match status" value="1"/>
</dbReference>
<keyword evidence="10" id="KW-1185">Reference proteome</keyword>
<reference evidence="9 10" key="1">
    <citation type="journal article" date="2018" name="PLoS ONE">
        <title>The draft genome of Kipferlia bialata reveals reductive genome evolution in fornicate parasites.</title>
        <authorList>
            <person name="Tanifuji G."/>
            <person name="Takabayashi S."/>
            <person name="Kume K."/>
            <person name="Takagi M."/>
            <person name="Nakayama T."/>
            <person name="Kamikawa R."/>
            <person name="Inagaki Y."/>
            <person name="Hashimoto T."/>
        </authorList>
    </citation>
    <scope>NUCLEOTIDE SEQUENCE [LARGE SCALE GENOMIC DNA]</scope>
    <source>
        <strain evidence="9">NY0173</strain>
    </source>
</reference>
<evidence type="ECO:0000256" key="7">
    <source>
        <dbReference type="ARBA" id="ARBA00023163"/>
    </source>
</evidence>
<keyword evidence="3" id="KW-0808">Transferase</keyword>
<evidence type="ECO:0000313" key="10">
    <source>
        <dbReference type="Proteomes" id="UP000265618"/>
    </source>
</evidence>
<dbReference type="GO" id="GO:0046872">
    <property type="term" value="F:metal ion binding"/>
    <property type="evidence" value="ECO:0007669"/>
    <property type="project" value="UniProtKB-KW"/>
</dbReference>
<keyword evidence="7" id="KW-0804">Transcription</keyword>
<dbReference type="InterPro" id="IPR015700">
    <property type="entry name" value="RPC1"/>
</dbReference>
<sequence length="183" mass="20989">MQKCSILRVVPRTRFPKQIASLRFSVLDSSTTEHNAEVEVVNPQLRKPDGNGTVEFGSLDSRLGISKRGPTCGTCGMKVDLCPGHFGYLRLPLPVYHYGFMADIVIILNQICKVCSRVMMHPSVCQQYRTRFKHLWREPVHRRNLHRALVAECKKVKRCPHCDALNGLVKKTHAYHISYDKFR</sequence>
<accession>A0A9K3GNQ3</accession>
<evidence type="ECO:0000256" key="2">
    <source>
        <dbReference type="ARBA" id="ARBA00022478"/>
    </source>
</evidence>
<dbReference type="GO" id="GO:0006351">
    <property type="term" value="P:DNA-templated transcription"/>
    <property type="evidence" value="ECO:0007669"/>
    <property type="project" value="InterPro"/>
</dbReference>
<dbReference type="OrthoDB" id="270392at2759"/>
<dbReference type="PANTHER" id="PTHR48446:SF1">
    <property type="entry name" value="DNA-DIRECTED RNA POLYMERASE SUBUNIT BETA' N-TERMINAL SECTION"/>
    <property type="match status" value="1"/>
</dbReference>
<dbReference type="InterPro" id="IPR044893">
    <property type="entry name" value="RNA_pol_Rpb1_clamp_domain"/>
</dbReference>
<dbReference type="AlphaFoldDB" id="A0A9K3GNQ3"/>
<feature type="domain" description="RNA polymerase Rpb1" evidence="8">
    <location>
        <begin position="17"/>
        <end position="172"/>
    </location>
</feature>
<evidence type="ECO:0000256" key="5">
    <source>
        <dbReference type="ARBA" id="ARBA00022723"/>
    </source>
</evidence>
<evidence type="ECO:0000259" key="8">
    <source>
        <dbReference type="Pfam" id="PF04997"/>
    </source>
</evidence>
<dbReference type="GO" id="GO:0000428">
    <property type="term" value="C:DNA-directed RNA polymerase complex"/>
    <property type="evidence" value="ECO:0007669"/>
    <property type="project" value="UniProtKB-KW"/>
</dbReference>
<keyword evidence="4" id="KW-0548">Nucleotidyltransferase</keyword>
<protein>
    <recommendedName>
        <fullName evidence="1">DNA-directed RNA polymerase</fullName>
        <ecNumber evidence="1">2.7.7.6</ecNumber>
    </recommendedName>
</protein>
<evidence type="ECO:0000256" key="1">
    <source>
        <dbReference type="ARBA" id="ARBA00012418"/>
    </source>
</evidence>
<comment type="caution">
    <text evidence="9">The sequence shown here is derived from an EMBL/GenBank/DDBJ whole genome shotgun (WGS) entry which is preliminary data.</text>
</comment>
<dbReference type="GO" id="GO:0003677">
    <property type="term" value="F:DNA binding"/>
    <property type="evidence" value="ECO:0007669"/>
    <property type="project" value="InterPro"/>
</dbReference>
<dbReference type="InterPro" id="IPR007080">
    <property type="entry name" value="RNA_pol_Rpb1_1"/>
</dbReference>
<dbReference type="GO" id="GO:0003899">
    <property type="term" value="F:DNA-directed RNA polymerase activity"/>
    <property type="evidence" value="ECO:0007669"/>
    <property type="project" value="UniProtKB-EC"/>
</dbReference>
<keyword evidence="5" id="KW-0479">Metal-binding</keyword>
<proteinExistence type="predicted"/>
<evidence type="ECO:0000256" key="3">
    <source>
        <dbReference type="ARBA" id="ARBA00022679"/>
    </source>
</evidence>
<gene>
    <name evidence="9" type="ORF">KIPB_012179</name>
</gene>